<dbReference type="FunFam" id="2.20.100.10:FF:000033">
    <property type="entry name" value="Isthmin 1"/>
    <property type="match status" value="1"/>
</dbReference>
<feature type="chain" id="PRO_5034388563" evidence="7">
    <location>
        <begin position="26"/>
        <end position="460"/>
    </location>
</feature>
<dbReference type="InterPro" id="IPR000884">
    <property type="entry name" value="TSP1_rpt"/>
</dbReference>
<dbReference type="PANTHER" id="PTHR10239:SF28">
    <property type="entry name" value="ISTHMIN-2"/>
    <property type="match status" value="1"/>
</dbReference>
<evidence type="ECO:0000256" key="2">
    <source>
        <dbReference type="ARBA" id="ARBA00010198"/>
    </source>
</evidence>
<keyword evidence="3" id="KW-0964">Secreted</keyword>
<comment type="subcellular location">
    <subcellularLocation>
        <location evidence="1">Secreted</location>
    </subcellularLocation>
</comment>
<dbReference type="SMART" id="SM00209">
    <property type="entry name" value="TSP1"/>
    <property type="match status" value="1"/>
</dbReference>
<dbReference type="PROSITE" id="PS50856">
    <property type="entry name" value="AMOP"/>
    <property type="match status" value="1"/>
</dbReference>
<dbReference type="SUPFAM" id="SSF82895">
    <property type="entry name" value="TSP-1 type 1 repeat"/>
    <property type="match status" value="1"/>
</dbReference>
<keyword evidence="4 7" id="KW-0732">Signal</keyword>
<evidence type="ECO:0000313" key="9">
    <source>
        <dbReference type="Ensembl" id="ENSOKIP00005087901.1"/>
    </source>
</evidence>
<reference evidence="9" key="2">
    <citation type="submission" date="2025-09" db="UniProtKB">
        <authorList>
            <consortium name="Ensembl"/>
        </authorList>
    </citation>
    <scope>IDENTIFICATION</scope>
</reference>
<organism evidence="9 10">
    <name type="scientific">Oncorhynchus kisutch</name>
    <name type="common">Coho salmon</name>
    <name type="synonym">Salmo kisutch</name>
    <dbReference type="NCBI Taxonomy" id="8019"/>
    <lineage>
        <taxon>Eukaryota</taxon>
        <taxon>Metazoa</taxon>
        <taxon>Chordata</taxon>
        <taxon>Craniata</taxon>
        <taxon>Vertebrata</taxon>
        <taxon>Euteleostomi</taxon>
        <taxon>Actinopterygii</taxon>
        <taxon>Neopterygii</taxon>
        <taxon>Teleostei</taxon>
        <taxon>Protacanthopterygii</taxon>
        <taxon>Salmoniformes</taxon>
        <taxon>Salmonidae</taxon>
        <taxon>Salmoninae</taxon>
        <taxon>Oncorhynchus</taxon>
    </lineage>
</organism>
<dbReference type="GO" id="GO:0005576">
    <property type="term" value="C:extracellular region"/>
    <property type="evidence" value="ECO:0007669"/>
    <property type="project" value="UniProtKB-SubCell"/>
</dbReference>
<evidence type="ECO:0000256" key="3">
    <source>
        <dbReference type="ARBA" id="ARBA00022525"/>
    </source>
</evidence>
<dbReference type="InterPro" id="IPR036383">
    <property type="entry name" value="TSP1_rpt_sf"/>
</dbReference>
<protein>
    <submittedName>
        <fullName evidence="9">Isthmin 2a</fullName>
    </submittedName>
</protein>
<dbReference type="Pfam" id="PF03782">
    <property type="entry name" value="AMOP"/>
    <property type="match status" value="1"/>
</dbReference>
<evidence type="ECO:0000313" key="10">
    <source>
        <dbReference type="Proteomes" id="UP000694557"/>
    </source>
</evidence>
<evidence type="ECO:0000256" key="4">
    <source>
        <dbReference type="ARBA" id="ARBA00022729"/>
    </source>
</evidence>
<feature type="domain" description="AMOP" evidence="8">
    <location>
        <begin position="285"/>
        <end position="448"/>
    </location>
</feature>
<dbReference type="Ensembl" id="ENSOKIT00005093987.1">
    <property type="protein sequence ID" value="ENSOKIP00005087901.1"/>
    <property type="gene ID" value="ENSOKIG00005038350.1"/>
</dbReference>
<dbReference type="GeneTree" id="ENSGT00940000163359"/>
<dbReference type="Gene3D" id="2.20.100.10">
    <property type="entry name" value="Thrombospondin type-1 (TSP1) repeat"/>
    <property type="match status" value="1"/>
</dbReference>
<sequence>MQKMHRKVNLLWVVFLTMTQVSIKSFPTNSHKSAVPQDRSTATTEASPGGDVGETLEDLQQQNQLQSLASSNPSSQRPRRRGWSQGVLPKPEPEEDPEPFILDLRNFPELANVDLGSHNPNIQVTIEVVEDPQTEMEMDLAKEGGEGGRNDWSLSSEEWLGHKKLFWPLFWEYPDQAESGPGSRASLEEQEQPTEDYNYNPEEQEPVLSGTGGTGVGTGVGVGGGWGSRWSSNKGWDSKENYEYEEEEWSAWSPCSVTCGHGNQKRIRSCGYACTATESRTCDLDRCPDVDSCEKWLSCKNDFLQKYLHQVLTELPSCPCSYPSEAVYSAVNIFDKTLRKTYRWRDASGPKERLDIYKPSARFCTRSMLSFDSTTLAAQHCCYGDHMKLITRGKGAGAPNLISTEFSPELHYKVDVLPWILCKGDWSRFHSVRPPNNGLQCAHNPTEDVYQAELEEAREY</sequence>
<dbReference type="PANTHER" id="PTHR10239">
    <property type="entry name" value="ISTHMIN-2"/>
    <property type="match status" value="1"/>
</dbReference>
<dbReference type="Proteomes" id="UP000694557">
    <property type="component" value="Unassembled WGS sequence"/>
</dbReference>
<keyword evidence="5" id="KW-1015">Disulfide bond</keyword>
<feature type="region of interest" description="Disordered" evidence="6">
    <location>
        <begin position="27"/>
        <end position="54"/>
    </location>
</feature>
<evidence type="ECO:0000259" key="8">
    <source>
        <dbReference type="PROSITE" id="PS50856"/>
    </source>
</evidence>
<dbReference type="InterPro" id="IPR005533">
    <property type="entry name" value="AMOP_dom"/>
</dbReference>
<accession>A0A8C7JIN1</accession>
<comment type="similarity">
    <text evidence="2">Belongs to the isthmin family.</text>
</comment>
<evidence type="ECO:0000256" key="6">
    <source>
        <dbReference type="SAM" id="MobiDB-lite"/>
    </source>
</evidence>
<evidence type="ECO:0000256" key="1">
    <source>
        <dbReference type="ARBA" id="ARBA00004613"/>
    </source>
</evidence>
<feature type="region of interest" description="Disordered" evidence="6">
    <location>
        <begin position="177"/>
        <end position="213"/>
    </location>
</feature>
<dbReference type="AlphaFoldDB" id="A0A8C7JIN1"/>
<feature type="signal peptide" evidence="7">
    <location>
        <begin position="1"/>
        <end position="25"/>
    </location>
</feature>
<name>A0A8C7JIN1_ONCKI</name>
<dbReference type="SMART" id="SM00723">
    <property type="entry name" value="AMOP"/>
    <property type="match status" value="1"/>
</dbReference>
<gene>
    <name evidence="9" type="primary">LOC109894795</name>
</gene>
<reference evidence="9" key="1">
    <citation type="submission" date="2025-08" db="UniProtKB">
        <authorList>
            <consortium name="Ensembl"/>
        </authorList>
    </citation>
    <scope>IDENTIFICATION</scope>
</reference>
<feature type="compositionally biased region" description="Low complexity" evidence="6">
    <location>
        <begin position="66"/>
        <end position="76"/>
    </location>
</feature>
<dbReference type="Pfam" id="PF00090">
    <property type="entry name" value="TSP_1"/>
    <property type="match status" value="1"/>
</dbReference>
<proteinExistence type="inferred from homology"/>
<feature type="compositionally biased region" description="Polar residues" evidence="6">
    <location>
        <begin position="27"/>
        <end position="46"/>
    </location>
</feature>
<dbReference type="InterPro" id="IPR051867">
    <property type="entry name" value="Angio_Inhib/Adhesion_GPCR"/>
</dbReference>
<feature type="region of interest" description="Disordered" evidence="6">
    <location>
        <begin position="66"/>
        <end position="100"/>
    </location>
</feature>
<evidence type="ECO:0000256" key="5">
    <source>
        <dbReference type="ARBA" id="ARBA00023157"/>
    </source>
</evidence>
<evidence type="ECO:0000256" key="7">
    <source>
        <dbReference type="SAM" id="SignalP"/>
    </source>
</evidence>
<dbReference type="PROSITE" id="PS50092">
    <property type="entry name" value="TSP1"/>
    <property type="match status" value="1"/>
</dbReference>
<keyword evidence="10" id="KW-1185">Reference proteome</keyword>